<gene>
    <name evidence="1" type="ORF">ACFPK2_06275</name>
</gene>
<organism evidence="1 2">
    <name type="scientific">Bosea minatitlanensis</name>
    <dbReference type="NCBI Taxonomy" id="128782"/>
    <lineage>
        <taxon>Bacteria</taxon>
        <taxon>Pseudomonadati</taxon>
        <taxon>Pseudomonadota</taxon>
        <taxon>Alphaproteobacteria</taxon>
        <taxon>Hyphomicrobiales</taxon>
        <taxon>Boseaceae</taxon>
        <taxon>Bosea</taxon>
    </lineage>
</organism>
<reference evidence="2" key="1">
    <citation type="journal article" date="2019" name="Int. J. Syst. Evol. Microbiol.">
        <title>The Global Catalogue of Microorganisms (GCM) 10K type strain sequencing project: providing services to taxonomists for standard genome sequencing and annotation.</title>
        <authorList>
            <consortium name="The Broad Institute Genomics Platform"/>
            <consortium name="The Broad Institute Genome Sequencing Center for Infectious Disease"/>
            <person name="Wu L."/>
            <person name="Ma J."/>
        </authorList>
    </citation>
    <scope>NUCLEOTIDE SEQUENCE [LARGE SCALE GENOMIC DNA]</scope>
    <source>
        <strain evidence="2">CGMCC 1.15643</strain>
    </source>
</reference>
<dbReference type="Proteomes" id="UP001595976">
    <property type="component" value="Unassembled WGS sequence"/>
</dbReference>
<dbReference type="EMBL" id="JBHSLI010000002">
    <property type="protein sequence ID" value="MFC5292592.1"/>
    <property type="molecule type" value="Genomic_DNA"/>
</dbReference>
<sequence>MSTSSGRERGLGTDFDRWLGRLFRKGPFTALIVLVRIAQTKVEPLRSTFVHVVGDAIDWGDIVLMLRGAGVNWDGAAFFPTRDDDGGLVPDETARARLRELETALRGNRLVLNEGAFFDVWGRTLKVEEA</sequence>
<evidence type="ECO:0000313" key="1">
    <source>
        <dbReference type="EMBL" id="MFC5292592.1"/>
    </source>
</evidence>
<dbReference type="RefSeq" id="WP_158448252.1">
    <property type="nucleotide sequence ID" value="NZ_JAOAOS010000002.1"/>
</dbReference>
<protein>
    <submittedName>
        <fullName evidence="1">Uncharacterized protein</fullName>
    </submittedName>
</protein>
<name>A0ABW0EZM0_9HYPH</name>
<evidence type="ECO:0000313" key="2">
    <source>
        <dbReference type="Proteomes" id="UP001595976"/>
    </source>
</evidence>
<comment type="caution">
    <text evidence="1">The sequence shown here is derived from an EMBL/GenBank/DDBJ whole genome shotgun (WGS) entry which is preliminary data.</text>
</comment>
<keyword evidence="2" id="KW-1185">Reference proteome</keyword>
<accession>A0ABW0EZM0</accession>
<proteinExistence type="predicted"/>